<feature type="signal peptide" evidence="1">
    <location>
        <begin position="1"/>
        <end position="16"/>
    </location>
</feature>
<name>A0A261Y6E6_9FUNG</name>
<dbReference type="InterPro" id="IPR036005">
    <property type="entry name" value="Creatinase/aminopeptidase-like"/>
</dbReference>
<evidence type="ECO:0000313" key="4">
    <source>
        <dbReference type="Proteomes" id="UP000242875"/>
    </source>
</evidence>
<feature type="domain" description="Peptidase M24" evidence="2">
    <location>
        <begin position="181"/>
        <end position="342"/>
    </location>
</feature>
<dbReference type="Pfam" id="PF00557">
    <property type="entry name" value="Peptidase_M24"/>
    <property type="match status" value="1"/>
</dbReference>
<dbReference type="Gene3D" id="3.90.230.10">
    <property type="entry name" value="Creatinase/methionine aminopeptidase superfamily"/>
    <property type="match status" value="1"/>
</dbReference>
<feature type="chain" id="PRO_5012424375" description="Peptidase M24 domain-containing protein" evidence="1">
    <location>
        <begin position="17"/>
        <end position="344"/>
    </location>
</feature>
<protein>
    <recommendedName>
        <fullName evidence="2">Peptidase M24 domain-containing protein</fullName>
    </recommendedName>
</protein>
<gene>
    <name evidence="3" type="ORF">BZG36_01062</name>
</gene>
<sequence>MRLVIFLWCFIALVSAAPQYHVLPSLRDRAAIQNSWQKERIEKVIPRILEKYNVDMWIIAQREYGEDTVFWSLKMAETFAARRRTIYIFERTNGTYRHHIFLDNTAQIWKDVRSVVEKADPRSIVLNIDQDIAFSDGLHAGEREILERTLGPWRARIRREPNVAVEVIETRVDGMLEVYRQMMENVHAMISEAFSARTITPGQTTTMDLVWWYRERIQAQNMTTWFHPSVEVFRKGGHDKVPNEPEDEDVVILPGDVLHVDVGVVAYGLATDTQHMGYVLAEGETEPPATIKNALRTHSNKMQDAVRRALKVGSTGDDVLKESLEDIERQGVVGTVYSHPIGDW</sequence>
<keyword evidence="4" id="KW-1185">Reference proteome</keyword>
<proteinExistence type="predicted"/>
<dbReference type="EMBL" id="MVBO01000006">
    <property type="protein sequence ID" value="OZJ06158.1"/>
    <property type="molecule type" value="Genomic_DNA"/>
</dbReference>
<dbReference type="Proteomes" id="UP000242875">
    <property type="component" value="Unassembled WGS sequence"/>
</dbReference>
<comment type="caution">
    <text evidence="3">The sequence shown here is derived from an EMBL/GenBank/DDBJ whole genome shotgun (WGS) entry which is preliminary data.</text>
</comment>
<keyword evidence="1" id="KW-0732">Signal</keyword>
<evidence type="ECO:0000256" key="1">
    <source>
        <dbReference type="SAM" id="SignalP"/>
    </source>
</evidence>
<reference evidence="3 4" key="1">
    <citation type="journal article" date="2017" name="Mycologia">
        <title>Bifiguratus adelaidae, gen. et sp. nov., a new member of Mucoromycotina in endophytic and soil-dwelling habitats.</title>
        <authorList>
            <person name="Torres-Cruz T.J."/>
            <person name="Billingsley Tobias T.L."/>
            <person name="Almatruk M."/>
            <person name="Hesse C."/>
            <person name="Kuske C.R."/>
            <person name="Desiro A."/>
            <person name="Benucci G.M."/>
            <person name="Bonito G."/>
            <person name="Stajich J.E."/>
            <person name="Dunlap C."/>
            <person name="Arnold A.E."/>
            <person name="Porras-Alfaro A."/>
        </authorList>
    </citation>
    <scope>NUCLEOTIDE SEQUENCE [LARGE SCALE GENOMIC DNA]</scope>
    <source>
        <strain evidence="3 4">AZ0501</strain>
    </source>
</reference>
<dbReference type="AlphaFoldDB" id="A0A261Y6E6"/>
<dbReference type="OrthoDB" id="3632757at2759"/>
<evidence type="ECO:0000313" key="3">
    <source>
        <dbReference type="EMBL" id="OZJ06158.1"/>
    </source>
</evidence>
<organism evidence="3 4">
    <name type="scientific">Bifiguratus adelaidae</name>
    <dbReference type="NCBI Taxonomy" id="1938954"/>
    <lineage>
        <taxon>Eukaryota</taxon>
        <taxon>Fungi</taxon>
        <taxon>Fungi incertae sedis</taxon>
        <taxon>Mucoromycota</taxon>
        <taxon>Mucoromycotina</taxon>
        <taxon>Endogonomycetes</taxon>
        <taxon>Endogonales</taxon>
        <taxon>Endogonales incertae sedis</taxon>
        <taxon>Bifiguratus</taxon>
    </lineage>
</organism>
<dbReference type="InterPro" id="IPR000994">
    <property type="entry name" value="Pept_M24"/>
</dbReference>
<accession>A0A261Y6E6</accession>
<dbReference type="SUPFAM" id="SSF55920">
    <property type="entry name" value="Creatinase/aminopeptidase"/>
    <property type="match status" value="1"/>
</dbReference>
<evidence type="ECO:0000259" key="2">
    <source>
        <dbReference type="Pfam" id="PF00557"/>
    </source>
</evidence>